<dbReference type="EMBL" id="CP057975">
    <property type="protein sequence ID" value="QMP47013.1"/>
    <property type="molecule type" value="Genomic_DNA"/>
</dbReference>
<dbReference type="AlphaFoldDB" id="A0A0L1C934"/>
<sequence>MLSKKLLLVCVSCLALTACSVDEIASVNKQISDGAFALTGALRGNSSSTDSNGMPFLAQAQKPATKSSTQEYSVPVDIDTAAARLKRYYQFVSNDEVDAIRKKDRNGSWVAGAITDANQEWEAMPGSYYKMGNDWNEYDHLTIELEKNGAGSKLYITFKSPSDKRLNSEELKKLMLNIKGVAEGTIR</sequence>
<evidence type="ECO:0000256" key="1">
    <source>
        <dbReference type="SAM" id="SignalP"/>
    </source>
</evidence>
<organism evidence="2 5">
    <name type="scientific">Escherichia coli</name>
    <dbReference type="NCBI Taxonomy" id="562"/>
    <lineage>
        <taxon>Bacteria</taxon>
        <taxon>Pseudomonadati</taxon>
        <taxon>Pseudomonadota</taxon>
        <taxon>Gammaproteobacteria</taxon>
        <taxon>Enterobacterales</taxon>
        <taxon>Enterobacteriaceae</taxon>
        <taxon>Escherichia</taxon>
    </lineage>
</organism>
<feature type="signal peptide" evidence="1">
    <location>
        <begin position="1"/>
        <end position="20"/>
    </location>
</feature>
<name>A0A0L1C934_ECOLX</name>
<dbReference type="PROSITE" id="PS51257">
    <property type="entry name" value="PROKAR_LIPOPROTEIN"/>
    <property type="match status" value="1"/>
</dbReference>
<reference evidence="3 4" key="2">
    <citation type="submission" date="2020-06" db="EMBL/GenBank/DDBJ databases">
        <title>REHAB project genomes.</title>
        <authorList>
            <person name="Shaw L.P."/>
        </authorList>
    </citation>
    <scope>NUCLEOTIDE SEQUENCE [LARGE SCALE GENOMIC DNA]</scope>
    <source>
        <strain evidence="3 4">RHB07-C04</strain>
    </source>
</reference>
<evidence type="ECO:0000313" key="2">
    <source>
        <dbReference type="EMBL" id="EFH5892483.1"/>
    </source>
</evidence>
<keyword evidence="1" id="KW-0732">Signal</keyword>
<proteinExistence type="predicted"/>
<feature type="chain" id="PRO_5014232565" description="Lipoprotein" evidence="1">
    <location>
        <begin position="21"/>
        <end position="187"/>
    </location>
</feature>
<dbReference type="RefSeq" id="WP_000949412.1">
    <property type="nucleotide sequence ID" value="NZ_BFUF01000092.1"/>
</dbReference>
<gene>
    <name evidence="2" type="ORF">GOP25_09545</name>
    <name evidence="3" type="ORF">HVW04_20080</name>
</gene>
<evidence type="ECO:0000313" key="5">
    <source>
        <dbReference type="Proteomes" id="UP000531813"/>
    </source>
</evidence>
<evidence type="ECO:0008006" key="6">
    <source>
        <dbReference type="Google" id="ProtNLM"/>
    </source>
</evidence>
<accession>A0A0L1C934</accession>
<protein>
    <recommendedName>
        <fullName evidence="6">Lipoprotein</fullName>
    </recommendedName>
</protein>
<reference evidence="2 5" key="1">
    <citation type="submission" date="2019-12" db="EMBL/GenBank/DDBJ databases">
        <authorList>
            <consortium name="GenomeTrakr network: Whole genome sequencing for foodborne pathogen traceback"/>
        </authorList>
    </citation>
    <scope>NUCLEOTIDE SEQUENCE [LARGE SCALE GENOMIC DNA]</scope>
    <source>
        <strain evidence="2 5">PSU-2243</strain>
    </source>
</reference>
<evidence type="ECO:0000313" key="3">
    <source>
        <dbReference type="EMBL" id="QMP47013.1"/>
    </source>
</evidence>
<dbReference type="Proteomes" id="UP000531813">
    <property type="component" value="Unassembled WGS sequence"/>
</dbReference>
<evidence type="ECO:0000313" key="4">
    <source>
        <dbReference type="Proteomes" id="UP000514715"/>
    </source>
</evidence>
<dbReference type="Proteomes" id="UP000514715">
    <property type="component" value="Chromosome"/>
</dbReference>
<dbReference type="EMBL" id="AASWIS010000008">
    <property type="protein sequence ID" value="EFH5892483.1"/>
    <property type="molecule type" value="Genomic_DNA"/>
</dbReference>